<dbReference type="GO" id="GO:0003677">
    <property type="term" value="F:DNA binding"/>
    <property type="evidence" value="ECO:0007669"/>
    <property type="project" value="InterPro"/>
</dbReference>
<feature type="domain" description="HTH cro/C1-type" evidence="1">
    <location>
        <begin position="25"/>
        <end position="60"/>
    </location>
</feature>
<proteinExistence type="predicted"/>
<accession>A0A1M5ZHX2</accession>
<dbReference type="InterPro" id="IPR010982">
    <property type="entry name" value="Lambda_DNA-bd_dom_sf"/>
</dbReference>
<dbReference type="Proteomes" id="UP000183995">
    <property type="component" value="Unassembled WGS sequence"/>
</dbReference>
<reference evidence="2 3" key="1">
    <citation type="submission" date="2016-11" db="EMBL/GenBank/DDBJ databases">
        <authorList>
            <person name="Jaros S."/>
            <person name="Januszkiewicz K."/>
            <person name="Wedrychowicz H."/>
        </authorList>
    </citation>
    <scope>NUCLEOTIDE SEQUENCE [LARGE SCALE GENOMIC DNA]</scope>
    <source>
        <strain evidence="2 3">DSM 10068</strain>
    </source>
</reference>
<dbReference type="CDD" id="cd00093">
    <property type="entry name" value="HTH_XRE"/>
    <property type="match status" value="1"/>
</dbReference>
<evidence type="ECO:0000313" key="2">
    <source>
        <dbReference type="EMBL" id="SHI23907.1"/>
    </source>
</evidence>
<dbReference type="AlphaFoldDB" id="A0A1M5ZHX2"/>
<gene>
    <name evidence="2" type="ORF">SAMN02745823_03783</name>
</gene>
<dbReference type="EMBL" id="FQXV01000022">
    <property type="protein sequence ID" value="SHI23907.1"/>
    <property type="molecule type" value="Genomic_DNA"/>
</dbReference>
<sequence>MVFYDKFLSLCEENGISPSRALTDMGISKGSLSRWKEGGKPLNENKKLIADYFGISVTELLDETTKKTAAMNGDGLNEKEVEWLKLYRLMPEGRRAEYLAMLEAALKAQGLS</sequence>
<organism evidence="2 3">
    <name type="scientific">Sporobacter termitidis DSM 10068</name>
    <dbReference type="NCBI Taxonomy" id="1123282"/>
    <lineage>
        <taxon>Bacteria</taxon>
        <taxon>Bacillati</taxon>
        <taxon>Bacillota</taxon>
        <taxon>Clostridia</taxon>
        <taxon>Eubacteriales</taxon>
        <taxon>Oscillospiraceae</taxon>
        <taxon>Sporobacter</taxon>
    </lineage>
</organism>
<dbReference type="PROSITE" id="PS50943">
    <property type="entry name" value="HTH_CROC1"/>
    <property type="match status" value="1"/>
</dbReference>
<dbReference type="InterPro" id="IPR001387">
    <property type="entry name" value="Cro/C1-type_HTH"/>
</dbReference>
<name>A0A1M5ZHX2_9FIRM</name>
<evidence type="ECO:0000313" key="3">
    <source>
        <dbReference type="Proteomes" id="UP000183995"/>
    </source>
</evidence>
<protein>
    <recommendedName>
        <fullName evidence="1">HTH cro/C1-type domain-containing protein</fullName>
    </recommendedName>
</protein>
<keyword evidence="3" id="KW-1185">Reference proteome</keyword>
<evidence type="ECO:0000259" key="1">
    <source>
        <dbReference type="PROSITE" id="PS50943"/>
    </source>
</evidence>
<dbReference type="STRING" id="1123282.SAMN02745823_03783"/>
<dbReference type="Gene3D" id="1.10.260.40">
    <property type="entry name" value="lambda repressor-like DNA-binding domains"/>
    <property type="match status" value="1"/>
</dbReference>